<gene>
    <name evidence="1" type="ORF">AWH48_19345</name>
</gene>
<proteinExistence type="predicted"/>
<accession>A0A177KVW7</accession>
<name>A0A177KVW7_9BACI</name>
<dbReference type="AlphaFoldDB" id="A0A177KVW7"/>
<reference evidence="1 2" key="1">
    <citation type="submission" date="2016-01" db="EMBL/GenBank/DDBJ databases">
        <title>Investigation of taxonomic status of Bacillus aminovorans.</title>
        <authorList>
            <person name="Verma A."/>
            <person name="Pal Y."/>
            <person name="Krishnamurthi S."/>
        </authorList>
    </citation>
    <scope>NUCLEOTIDE SEQUENCE [LARGE SCALE GENOMIC DNA]</scope>
    <source>
        <strain evidence="1 2">DSM 4337</strain>
    </source>
</reference>
<evidence type="ECO:0000313" key="2">
    <source>
        <dbReference type="Proteomes" id="UP000077271"/>
    </source>
</evidence>
<sequence>MQEIVALGREYLECYHRMKDVTDGSGVLETAIRMNEIADILEQLASVEIVDNDSLVQSQSAKTVMRLVSEKIDEMQQGDV</sequence>
<evidence type="ECO:0000313" key="1">
    <source>
        <dbReference type="EMBL" id="OAH57085.1"/>
    </source>
</evidence>
<protein>
    <submittedName>
        <fullName evidence="1">Uncharacterized protein</fullName>
    </submittedName>
</protein>
<comment type="caution">
    <text evidence="1">The sequence shown here is derived from an EMBL/GenBank/DDBJ whole genome shotgun (WGS) entry which is preliminary data.</text>
</comment>
<dbReference type="Proteomes" id="UP000077271">
    <property type="component" value="Unassembled WGS sequence"/>
</dbReference>
<dbReference type="EMBL" id="LQWZ01000015">
    <property type="protein sequence ID" value="OAH57085.1"/>
    <property type="molecule type" value="Genomic_DNA"/>
</dbReference>
<organism evidence="1 2">
    <name type="scientific">Domibacillus aminovorans</name>
    <dbReference type="NCBI Taxonomy" id="29332"/>
    <lineage>
        <taxon>Bacteria</taxon>
        <taxon>Bacillati</taxon>
        <taxon>Bacillota</taxon>
        <taxon>Bacilli</taxon>
        <taxon>Bacillales</taxon>
        <taxon>Bacillaceae</taxon>
        <taxon>Domibacillus</taxon>
    </lineage>
</organism>